<evidence type="ECO:0000256" key="4">
    <source>
        <dbReference type="ARBA" id="ARBA00023128"/>
    </source>
</evidence>
<evidence type="ECO:0000259" key="9">
    <source>
        <dbReference type="PROSITE" id="PS50881"/>
    </source>
</evidence>
<dbReference type="InterPro" id="IPR048584">
    <property type="entry name" value="Ribosomal_uS5m_N"/>
</dbReference>
<dbReference type="STRING" id="151549.A0A4C1T1G6"/>
<comment type="caution">
    <text evidence="10">The sequence shown here is derived from an EMBL/GenBank/DDBJ whole genome shotgun (WGS) entry which is preliminary data.</text>
</comment>
<evidence type="ECO:0000256" key="5">
    <source>
        <dbReference type="ARBA" id="ARBA00023274"/>
    </source>
</evidence>
<gene>
    <name evidence="10" type="primary">MRPS5</name>
    <name evidence="10" type="ORF">EVAR_71530_1</name>
</gene>
<dbReference type="Proteomes" id="UP000299102">
    <property type="component" value="Unassembled WGS sequence"/>
</dbReference>
<organism evidence="10 11">
    <name type="scientific">Eumeta variegata</name>
    <name type="common">Bagworm moth</name>
    <name type="synonym">Eumeta japonica</name>
    <dbReference type="NCBI Taxonomy" id="151549"/>
    <lineage>
        <taxon>Eukaryota</taxon>
        <taxon>Metazoa</taxon>
        <taxon>Ecdysozoa</taxon>
        <taxon>Arthropoda</taxon>
        <taxon>Hexapoda</taxon>
        <taxon>Insecta</taxon>
        <taxon>Pterygota</taxon>
        <taxon>Neoptera</taxon>
        <taxon>Endopterygota</taxon>
        <taxon>Lepidoptera</taxon>
        <taxon>Glossata</taxon>
        <taxon>Ditrysia</taxon>
        <taxon>Tineoidea</taxon>
        <taxon>Psychidae</taxon>
        <taxon>Oiketicinae</taxon>
        <taxon>Eumeta</taxon>
    </lineage>
</organism>
<dbReference type="GO" id="GO:0003723">
    <property type="term" value="F:RNA binding"/>
    <property type="evidence" value="ECO:0007669"/>
    <property type="project" value="InterPro"/>
</dbReference>
<dbReference type="PROSITE" id="PS50881">
    <property type="entry name" value="S5_DSRBD"/>
    <property type="match status" value="1"/>
</dbReference>
<dbReference type="Gene3D" id="3.30.160.20">
    <property type="match status" value="1"/>
</dbReference>
<dbReference type="InterPro" id="IPR000851">
    <property type="entry name" value="Ribosomal_uS5"/>
</dbReference>
<dbReference type="PANTHER" id="PTHR48277:SF1">
    <property type="entry name" value="MITOCHONDRIAL RIBOSOMAL PROTEIN S5"/>
    <property type="match status" value="1"/>
</dbReference>
<dbReference type="Pfam" id="PF21251">
    <property type="entry name" value="Ribosomal_uS5m_N"/>
    <property type="match status" value="1"/>
</dbReference>
<evidence type="ECO:0000256" key="7">
    <source>
        <dbReference type="PROSITE-ProRule" id="PRU00268"/>
    </source>
</evidence>
<comment type="similarity">
    <text evidence="2">Belongs to the universal ribosomal protein uS5 family.</text>
</comment>
<dbReference type="EMBL" id="BGZK01004267">
    <property type="protein sequence ID" value="GBP08015.1"/>
    <property type="molecule type" value="Genomic_DNA"/>
</dbReference>
<dbReference type="GO" id="GO:0006412">
    <property type="term" value="P:translation"/>
    <property type="evidence" value="ECO:0007669"/>
    <property type="project" value="InterPro"/>
</dbReference>
<sequence>MLGKNMEEEGSGKRMGYIKVKKWSWQKCFVPELNSPIIQGNELIKQQLLPENTERDKIFLNSCDSVSDFRVMKLSPIDRGWSGSKMPGRSIGPPDAIDEDNFENFDTRVLEHKIVFIMKGNMGRKRRFSVMSVTGNEKGLAGFATAKSSEPRAALKKSKNRAGKASQN</sequence>
<proteinExistence type="inferred from homology"/>
<dbReference type="OrthoDB" id="309483at2759"/>
<evidence type="ECO:0000256" key="2">
    <source>
        <dbReference type="ARBA" id="ARBA00008945"/>
    </source>
</evidence>
<evidence type="ECO:0000256" key="3">
    <source>
        <dbReference type="ARBA" id="ARBA00022980"/>
    </source>
</evidence>
<evidence type="ECO:0000256" key="6">
    <source>
        <dbReference type="ARBA" id="ARBA00039335"/>
    </source>
</evidence>
<dbReference type="SUPFAM" id="SSF54768">
    <property type="entry name" value="dsRNA-binding domain-like"/>
    <property type="match status" value="1"/>
</dbReference>
<keyword evidence="11" id="KW-1185">Reference proteome</keyword>
<dbReference type="InterPro" id="IPR013810">
    <property type="entry name" value="Ribosomal_uS5_N"/>
</dbReference>
<feature type="domain" description="S5 DRBM" evidence="9">
    <location>
        <begin position="123"/>
        <end position="168"/>
    </location>
</feature>
<accession>A0A4C1T1G6</accession>
<keyword evidence="3 7" id="KW-0689">Ribosomal protein</keyword>
<comment type="subcellular location">
    <subcellularLocation>
        <location evidence="1">Mitochondrion</location>
    </subcellularLocation>
</comment>
<evidence type="ECO:0000256" key="1">
    <source>
        <dbReference type="ARBA" id="ARBA00004173"/>
    </source>
</evidence>
<dbReference type="FunFam" id="3.30.160.20:FF:000022">
    <property type="entry name" value="28S ribosomal protein S5, mitochondrial"/>
    <property type="match status" value="1"/>
</dbReference>
<keyword evidence="5 7" id="KW-0687">Ribonucleoprotein</keyword>
<name>A0A4C1T1G6_EUMVA</name>
<evidence type="ECO:0000313" key="10">
    <source>
        <dbReference type="EMBL" id="GBP08015.1"/>
    </source>
</evidence>
<feature type="region of interest" description="Disordered" evidence="8">
    <location>
        <begin position="144"/>
        <end position="168"/>
    </location>
</feature>
<dbReference type="PANTHER" id="PTHR48277">
    <property type="entry name" value="MITOCHONDRIAL RIBOSOMAL PROTEIN S5"/>
    <property type="match status" value="1"/>
</dbReference>
<protein>
    <recommendedName>
        <fullName evidence="6">Small ribosomal subunit protein uS5m</fullName>
    </recommendedName>
</protein>
<dbReference type="GO" id="GO:0003735">
    <property type="term" value="F:structural constituent of ribosome"/>
    <property type="evidence" value="ECO:0007669"/>
    <property type="project" value="UniProtKB-UniRule"/>
</dbReference>
<dbReference type="AlphaFoldDB" id="A0A4C1T1G6"/>
<reference evidence="10 11" key="1">
    <citation type="journal article" date="2019" name="Commun. Biol.">
        <title>The bagworm genome reveals a unique fibroin gene that provides high tensile strength.</title>
        <authorList>
            <person name="Kono N."/>
            <person name="Nakamura H."/>
            <person name="Ohtoshi R."/>
            <person name="Tomita M."/>
            <person name="Numata K."/>
            <person name="Arakawa K."/>
        </authorList>
    </citation>
    <scope>NUCLEOTIDE SEQUENCE [LARGE SCALE GENOMIC DNA]</scope>
</reference>
<dbReference type="Pfam" id="PF00333">
    <property type="entry name" value="Ribosomal_S5"/>
    <property type="match status" value="1"/>
</dbReference>
<keyword evidence="4" id="KW-0496">Mitochondrion</keyword>
<evidence type="ECO:0000256" key="8">
    <source>
        <dbReference type="SAM" id="MobiDB-lite"/>
    </source>
</evidence>
<evidence type="ECO:0000313" key="11">
    <source>
        <dbReference type="Proteomes" id="UP000299102"/>
    </source>
</evidence>
<dbReference type="GO" id="GO:0005763">
    <property type="term" value="C:mitochondrial small ribosomal subunit"/>
    <property type="evidence" value="ECO:0007669"/>
    <property type="project" value="UniProtKB-ARBA"/>
</dbReference>